<dbReference type="PROSITE" id="PS50262">
    <property type="entry name" value="G_PROTEIN_RECEP_F1_2"/>
    <property type="match status" value="1"/>
</dbReference>
<evidence type="ECO:0000256" key="2">
    <source>
        <dbReference type="ARBA" id="ARBA00022692"/>
    </source>
</evidence>
<dbReference type="PANTHER" id="PTHR26451">
    <property type="entry name" value="G_PROTEIN_RECEP_F1_2 DOMAIN-CONTAINING PROTEIN"/>
    <property type="match status" value="1"/>
</dbReference>
<dbReference type="InterPro" id="IPR052921">
    <property type="entry name" value="GPCR1_Superfamily_Member"/>
</dbReference>
<dbReference type="Pfam" id="PF00001">
    <property type="entry name" value="7tm_1"/>
    <property type="match status" value="1"/>
</dbReference>
<dbReference type="InterPro" id="IPR000276">
    <property type="entry name" value="GPCR_Rhodpsn"/>
</dbReference>
<reference evidence="8 9" key="1">
    <citation type="submission" date="2023-09" db="EMBL/GenBank/DDBJ databases">
        <authorList>
            <person name="Wang M."/>
        </authorList>
    </citation>
    <scope>NUCLEOTIDE SEQUENCE [LARGE SCALE GENOMIC DNA]</scope>
    <source>
        <strain evidence="8">GT-2023</strain>
        <tissue evidence="8">Liver</tissue>
    </source>
</reference>
<dbReference type="CDD" id="cd00637">
    <property type="entry name" value="7tm_classA_rhodopsin-like"/>
    <property type="match status" value="1"/>
</dbReference>
<keyword evidence="9" id="KW-1185">Reference proteome</keyword>
<proteinExistence type="predicted"/>
<feature type="transmembrane region" description="Helical" evidence="6">
    <location>
        <begin position="420"/>
        <end position="447"/>
    </location>
</feature>
<evidence type="ECO:0000313" key="8">
    <source>
        <dbReference type="EMBL" id="KAL1269464.1"/>
    </source>
</evidence>
<comment type="caution">
    <text evidence="8">The sequence shown here is derived from an EMBL/GenBank/DDBJ whole genome shotgun (WGS) entry which is preliminary data.</text>
</comment>
<evidence type="ECO:0000256" key="3">
    <source>
        <dbReference type="ARBA" id="ARBA00022989"/>
    </source>
</evidence>
<feature type="region of interest" description="Disordered" evidence="5">
    <location>
        <begin position="86"/>
        <end position="108"/>
    </location>
</feature>
<feature type="domain" description="G-protein coupled receptors family 1 profile" evidence="7">
    <location>
        <begin position="242"/>
        <end position="474"/>
    </location>
</feature>
<keyword evidence="3 6" id="KW-1133">Transmembrane helix</keyword>
<dbReference type="Proteomes" id="UP001558613">
    <property type="component" value="Unassembled WGS sequence"/>
</dbReference>
<name>A0ABR3MXW1_9TELE</name>
<feature type="transmembrane region" description="Helical" evidence="6">
    <location>
        <begin position="327"/>
        <end position="353"/>
    </location>
</feature>
<evidence type="ECO:0000313" key="9">
    <source>
        <dbReference type="Proteomes" id="UP001558613"/>
    </source>
</evidence>
<feature type="transmembrane region" description="Helical" evidence="6">
    <location>
        <begin position="373"/>
        <end position="399"/>
    </location>
</feature>
<evidence type="ECO:0000256" key="1">
    <source>
        <dbReference type="ARBA" id="ARBA00004370"/>
    </source>
</evidence>
<comment type="subcellular location">
    <subcellularLocation>
        <location evidence="1">Membrane</location>
    </subcellularLocation>
</comment>
<feature type="transmembrane region" description="Helical" evidence="6">
    <location>
        <begin position="271"/>
        <end position="291"/>
    </location>
</feature>
<gene>
    <name evidence="8" type="ORF">QQF64_031753</name>
</gene>
<feature type="transmembrane region" description="Helical" evidence="6">
    <location>
        <begin position="453"/>
        <end position="476"/>
    </location>
</feature>
<dbReference type="InterPro" id="IPR017452">
    <property type="entry name" value="GPCR_Rhodpsn_7TM"/>
</dbReference>
<evidence type="ECO:0000259" key="7">
    <source>
        <dbReference type="PROSITE" id="PS50262"/>
    </source>
</evidence>
<dbReference type="PANTHER" id="PTHR26451:SF998">
    <property type="entry name" value="ODORANT RECEPTOR-RELATED"/>
    <property type="match status" value="1"/>
</dbReference>
<dbReference type="Gene3D" id="1.20.1070.10">
    <property type="entry name" value="Rhodopsin 7-helix transmembrane proteins"/>
    <property type="match status" value="1"/>
</dbReference>
<evidence type="ECO:0000256" key="6">
    <source>
        <dbReference type="SAM" id="Phobius"/>
    </source>
</evidence>
<evidence type="ECO:0000256" key="4">
    <source>
        <dbReference type="ARBA" id="ARBA00023136"/>
    </source>
</evidence>
<keyword evidence="2 6" id="KW-0812">Transmembrane</keyword>
<keyword evidence="4 6" id="KW-0472">Membrane</keyword>
<sequence length="502" mass="55968">MQDICVIAGLNLHTSREAVQSCGRSIGLAVVGERALRLNLSGLSEKEKVDFLDTPVDPKALFGLTVTAMHQQCDLRKKEGEAFKTCLPRKPPVKPYQPAHGSSMSQSKGGYTDYCGNRPPPPQHPRICQHSQGRLRLRANRLMLQPQQSIVRLTLKGARRAAPGVFCSIPLKVQHFSSSPGETEKVVNCRWSKFSHFKVQFNRLTHSGAGDSITSSRDAPAVIPLPPPTGPVLRAENPVFTQEPRYILYMHLIINDIITLSLSVTMSVLTYTLPGFNVAICCIIILIGSNVYKNTPLNLAGMAIERFVAVCYPLHHARICTIRNTKILIGIIWLMGAMPGMVDLLVVLVIRPLSLFTSSRMCLVHYVFDLDYYVINHAIFDISYMGAVWVLLFYTYFKVLFSAKAAASEPAQAQKARKTILLHGVQLLLCTMSLFTTFLDGTLSALFPYYQSLIYFCDFILTSILPRLLSPLIYGLRDQKLKKYLKKSLMCGSDKRAIDPSD</sequence>
<evidence type="ECO:0000256" key="5">
    <source>
        <dbReference type="SAM" id="MobiDB-lite"/>
    </source>
</evidence>
<organism evidence="8 9">
    <name type="scientific">Cirrhinus molitorella</name>
    <name type="common">mud carp</name>
    <dbReference type="NCBI Taxonomy" id="172907"/>
    <lineage>
        <taxon>Eukaryota</taxon>
        <taxon>Metazoa</taxon>
        <taxon>Chordata</taxon>
        <taxon>Craniata</taxon>
        <taxon>Vertebrata</taxon>
        <taxon>Euteleostomi</taxon>
        <taxon>Actinopterygii</taxon>
        <taxon>Neopterygii</taxon>
        <taxon>Teleostei</taxon>
        <taxon>Ostariophysi</taxon>
        <taxon>Cypriniformes</taxon>
        <taxon>Cyprinidae</taxon>
        <taxon>Labeoninae</taxon>
        <taxon>Labeonini</taxon>
        <taxon>Cirrhinus</taxon>
    </lineage>
</organism>
<dbReference type="SUPFAM" id="SSF81321">
    <property type="entry name" value="Family A G protein-coupled receptor-like"/>
    <property type="match status" value="1"/>
</dbReference>
<protein>
    <recommendedName>
        <fullName evidence="7">G-protein coupled receptors family 1 profile domain-containing protein</fullName>
    </recommendedName>
</protein>
<accession>A0ABR3MXW1</accession>
<dbReference type="EMBL" id="JAYMGO010000008">
    <property type="protein sequence ID" value="KAL1269464.1"/>
    <property type="molecule type" value="Genomic_DNA"/>
</dbReference>